<gene>
    <name evidence="1" type="ORF">LCGC14_2023960</name>
</gene>
<feature type="non-terminal residue" evidence="1">
    <location>
        <position position="33"/>
    </location>
</feature>
<accession>A0A0F9EWV3</accession>
<reference evidence="1" key="1">
    <citation type="journal article" date="2015" name="Nature">
        <title>Complex archaea that bridge the gap between prokaryotes and eukaryotes.</title>
        <authorList>
            <person name="Spang A."/>
            <person name="Saw J.H."/>
            <person name="Jorgensen S.L."/>
            <person name="Zaremba-Niedzwiedzka K."/>
            <person name="Martijn J."/>
            <person name="Lind A.E."/>
            <person name="van Eijk R."/>
            <person name="Schleper C."/>
            <person name="Guy L."/>
            <person name="Ettema T.J."/>
        </authorList>
    </citation>
    <scope>NUCLEOTIDE SEQUENCE</scope>
</reference>
<name>A0A0F9EWV3_9ZZZZ</name>
<sequence length="33" mass="3667">MDAMKTTRIADEIEAKIKLLEHGREGLKELAVG</sequence>
<organism evidence="1">
    <name type="scientific">marine sediment metagenome</name>
    <dbReference type="NCBI Taxonomy" id="412755"/>
    <lineage>
        <taxon>unclassified sequences</taxon>
        <taxon>metagenomes</taxon>
        <taxon>ecological metagenomes</taxon>
    </lineage>
</organism>
<comment type="caution">
    <text evidence="1">The sequence shown here is derived from an EMBL/GenBank/DDBJ whole genome shotgun (WGS) entry which is preliminary data.</text>
</comment>
<proteinExistence type="predicted"/>
<evidence type="ECO:0000313" key="1">
    <source>
        <dbReference type="EMBL" id="KKL78529.1"/>
    </source>
</evidence>
<protein>
    <submittedName>
        <fullName evidence="1">Uncharacterized protein</fullName>
    </submittedName>
</protein>
<dbReference type="EMBL" id="LAZR01023428">
    <property type="protein sequence ID" value="KKL78529.1"/>
    <property type="molecule type" value="Genomic_DNA"/>
</dbReference>
<dbReference type="AlphaFoldDB" id="A0A0F9EWV3"/>